<evidence type="ECO:0000256" key="1">
    <source>
        <dbReference type="SAM" id="SignalP"/>
    </source>
</evidence>
<dbReference type="Proteomes" id="UP000218231">
    <property type="component" value="Unassembled WGS sequence"/>
</dbReference>
<dbReference type="AlphaFoldDB" id="A0A2A2JHN4"/>
<comment type="caution">
    <text evidence="2">The sequence shown here is derived from an EMBL/GenBank/DDBJ whole genome shotgun (WGS) entry which is preliminary data.</text>
</comment>
<evidence type="ECO:0008006" key="4">
    <source>
        <dbReference type="Google" id="ProtNLM"/>
    </source>
</evidence>
<sequence length="83" mass="8706">MRRVSLLLLFVSPALSCIGGGMGGGGGCCPPSRPMCGAPMCTASSQSHFLNRMAKLFAFKLTNNCVEMDRQIGLIGLIGLRMG</sequence>
<dbReference type="PROSITE" id="PS51257">
    <property type="entry name" value="PROKAR_LIPOPROTEIN"/>
    <property type="match status" value="1"/>
</dbReference>
<accession>A0A2A2JHN4</accession>
<dbReference type="EMBL" id="LIAE01010420">
    <property type="protein sequence ID" value="PAV61266.1"/>
    <property type="molecule type" value="Genomic_DNA"/>
</dbReference>
<reference evidence="2 3" key="1">
    <citation type="journal article" date="2017" name="Curr. Biol.">
        <title>Genome architecture and evolution of a unichromosomal asexual nematode.</title>
        <authorList>
            <person name="Fradin H."/>
            <person name="Zegar C."/>
            <person name="Gutwein M."/>
            <person name="Lucas J."/>
            <person name="Kovtun M."/>
            <person name="Corcoran D."/>
            <person name="Baugh L.R."/>
            <person name="Kiontke K."/>
            <person name="Gunsalus K."/>
            <person name="Fitch D.H."/>
            <person name="Piano F."/>
        </authorList>
    </citation>
    <scope>NUCLEOTIDE SEQUENCE [LARGE SCALE GENOMIC DNA]</scope>
    <source>
        <strain evidence="2">PF1309</strain>
    </source>
</reference>
<name>A0A2A2JHN4_9BILA</name>
<evidence type="ECO:0000313" key="3">
    <source>
        <dbReference type="Proteomes" id="UP000218231"/>
    </source>
</evidence>
<feature type="signal peptide" evidence="1">
    <location>
        <begin position="1"/>
        <end position="16"/>
    </location>
</feature>
<feature type="chain" id="PRO_5012878099" description="Secreted protein" evidence="1">
    <location>
        <begin position="17"/>
        <end position="83"/>
    </location>
</feature>
<keyword evidence="3" id="KW-1185">Reference proteome</keyword>
<evidence type="ECO:0000313" key="2">
    <source>
        <dbReference type="EMBL" id="PAV61266.1"/>
    </source>
</evidence>
<proteinExistence type="predicted"/>
<gene>
    <name evidence="2" type="ORF">WR25_13778</name>
</gene>
<protein>
    <recommendedName>
        <fullName evidence="4">Secreted protein</fullName>
    </recommendedName>
</protein>
<keyword evidence="1" id="KW-0732">Signal</keyword>
<organism evidence="2 3">
    <name type="scientific">Diploscapter pachys</name>
    <dbReference type="NCBI Taxonomy" id="2018661"/>
    <lineage>
        <taxon>Eukaryota</taxon>
        <taxon>Metazoa</taxon>
        <taxon>Ecdysozoa</taxon>
        <taxon>Nematoda</taxon>
        <taxon>Chromadorea</taxon>
        <taxon>Rhabditida</taxon>
        <taxon>Rhabditina</taxon>
        <taxon>Rhabditomorpha</taxon>
        <taxon>Rhabditoidea</taxon>
        <taxon>Rhabditidae</taxon>
        <taxon>Diploscapter</taxon>
    </lineage>
</organism>